<dbReference type="Pfam" id="PF00126">
    <property type="entry name" value="HTH_1"/>
    <property type="match status" value="1"/>
</dbReference>
<evidence type="ECO:0000256" key="3">
    <source>
        <dbReference type="ARBA" id="ARBA00023125"/>
    </source>
</evidence>
<comment type="similarity">
    <text evidence="1">Belongs to the LysR transcriptional regulatory family.</text>
</comment>
<protein>
    <submittedName>
        <fullName evidence="6">Glycine cleavage system transcriptional activator</fullName>
    </submittedName>
</protein>
<dbReference type="SUPFAM" id="SSF53850">
    <property type="entry name" value="Periplasmic binding protein-like II"/>
    <property type="match status" value="1"/>
</dbReference>
<reference evidence="6 7" key="1">
    <citation type="submission" date="2018-03" db="EMBL/GenBank/DDBJ databases">
        <authorList>
            <person name="Keele B.F."/>
        </authorList>
    </citation>
    <scope>NUCLEOTIDE SEQUENCE [LARGE SCALE GENOMIC DNA]</scope>
    <source>
        <strain evidence="6 7">CECT 8599</strain>
    </source>
</reference>
<dbReference type="EMBL" id="OMOR01000001">
    <property type="protein sequence ID" value="SPH20085.1"/>
    <property type="molecule type" value="Genomic_DNA"/>
</dbReference>
<dbReference type="PANTHER" id="PTHR30537">
    <property type="entry name" value="HTH-TYPE TRANSCRIPTIONAL REGULATOR"/>
    <property type="match status" value="1"/>
</dbReference>
<dbReference type="FunFam" id="1.10.10.10:FF:000038">
    <property type="entry name" value="Glycine cleavage system transcriptional activator"/>
    <property type="match status" value="1"/>
</dbReference>
<evidence type="ECO:0000256" key="1">
    <source>
        <dbReference type="ARBA" id="ARBA00009437"/>
    </source>
</evidence>
<dbReference type="SUPFAM" id="SSF46785">
    <property type="entry name" value="Winged helix' DNA-binding domain"/>
    <property type="match status" value="1"/>
</dbReference>
<dbReference type="PRINTS" id="PR00039">
    <property type="entry name" value="HTHLYSR"/>
</dbReference>
<keyword evidence="7" id="KW-1185">Reference proteome</keyword>
<name>A0A2R8BAP4_9RHOB</name>
<evidence type="ECO:0000313" key="7">
    <source>
        <dbReference type="Proteomes" id="UP000244880"/>
    </source>
</evidence>
<dbReference type="InterPro" id="IPR058163">
    <property type="entry name" value="LysR-type_TF_proteobact-type"/>
</dbReference>
<accession>A0A2R8BAP4</accession>
<dbReference type="InterPro" id="IPR000847">
    <property type="entry name" value="LysR_HTH_N"/>
</dbReference>
<sequence>MGNSRGYDKRDFSTLQLRYTELNMPDRLPPLTALRAFDAAARHMSFAKAADELHVTPAALSYQIKSIEDYLGAPLFRRLNRAVELTEAGTALAPGAKDGFQTLAAAWRAAVRLQDTQTLTVTAGPAFTAKWLAPRLYEFAQAHPEIELRFSASLRMMDFGRDAIDVAIRFGYGPDESLFSLPLAEEWVAPVMTSDLAEKYPTPESLVDAPLIVDHSIDFLNPKCDWPAWFNAMGVSFHDLHGPQFSQADHAVDAALAGVGVVLGRRALVVKDIADGRFVLPFTTALGTGARFRFLCPQGTENRPQVKALREWMLAEIDKTANITASLDIIPVTDRKS</sequence>
<dbReference type="Proteomes" id="UP000244880">
    <property type="component" value="Unassembled WGS sequence"/>
</dbReference>
<keyword evidence="2" id="KW-0805">Transcription regulation</keyword>
<evidence type="ECO:0000256" key="2">
    <source>
        <dbReference type="ARBA" id="ARBA00023015"/>
    </source>
</evidence>
<dbReference type="GO" id="GO:0043565">
    <property type="term" value="F:sequence-specific DNA binding"/>
    <property type="evidence" value="ECO:0007669"/>
    <property type="project" value="TreeGrafter"/>
</dbReference>
<dbReference type="PANTHER" id="PTHR30537:SF26">
    <property type="entry name" value="GLYCINE CLEAVAGE SYSTEM TRANSCRIPTIONAL ACTIVATOR"/>
    <property type="match status" value="1"/>
</dbReference>
<feature type="domain" description="HTH lysR-type" evidence="5">
    <location>
        <begin position="29"/>
        <end position="86"/>
    </location>
</feature>
<dbReference type="InterPro" id="IPR036390">
    <property type="entry name" value="WH_DNA-bd_sf"/>
</dbReference>
<dbReference type="NCBIfam" id="NF008352">
    <property type="entry name" value="PRK11139.1"/>
    <property type="match status" value="1"/>
</dbReference>
<dbReference type="InterPro" id="IPR036388">
    <property type="entry name" value="WH-like_DNA-bd_sf"/>
</dbReference>
<dbReference type="PROSITE" id="PS50931">
    <property type="entry name" value="HTH_LYSR"/>
    <property type="match status" value="1"/>
</dbReference>
<evidence type="ECO:0000256" key="4">
    <source>
        <dbReference type="ARBA" id="ARBA00023163"/>
    </source>
</evidence>
<gene>
    <name evidence="6" type="primary">gcvA_4</name>
    <name evidence="6" type="ORF">ASD8599_00823</name>
</gene>
<dbReference type="AlphaFoldDB" id="A0A2R8BAP4"/>
<dbReference type="GO" id="GO:0006351">
    <property type="term" value="P:DNA-templated transcription"/>
    <property type="evidence" value="ECO:0007669"/>
    <property type="project" value="TreeGrafter"/>
</dbReference>
<dbReference type="Gene3D" id="1.10.10.10">
    <property type="entry name" value="Winged helix-like DNA-binding domain superfamily/Winged helix DNA-binding domain"/>
    <property type="match status" value="1"/>
</dbReference>
<evidence type="ECO:0000313" key="6">
    <source>
        <dbReference type="EMBL" id="SPH20085.1"/>
    </source>
</evidence>
<evidence type="ECO:0000259" key="5">
    <source>
        <dbReference type="PROSITE" id="PS50931"/>
    </source>
</evidence>
<dbReference type="Pfam" id="PF03466">
    <property type="entry name" value="LysR_substrate"/>
    <property type="match status" value="1"/>
</dbReference>
<keyword evidence="3" id="KW-0238">DNA-binding</keyword>
<dbReference type="CDD" id="cd08432">
    <property type="entry name" value="PBP2_GcdR_TrpI_HvrB_AmpR_like"/>
    <property type="match status" value="1"/>
</dbReference>
<dbReference type="InterPro" id="IPR005119">
    <property type="entry name" value="LysR_subst-bd"/>
</dbReference>
<dbReference type="Gene3D" id="3.40.190.10">
    <property type="entry name" value="Periplasmic binding protein-like II"/>
    <property type="match status" value="2"/>
</dbReference>
<keyword evidence="4" id="KW-0804">Transcription</keyword>
<proteinExistence type="inferred from homology"/>
<dbReference type="GO" id="GO:0003700">
    <property type="term" value="F:DNA-binding transcription factor activity"/>
    <property type="evidence" value="ECO:0007669"/>
    <property type="project" value="InterPro"/>
</dbReference>
<organism evidence="6 7">
    <name type="scientific">Ascidiaceihabitans donghaensis</name>
    <dbReference type="NCBI Taxonomy" id="1510460"/>
    <lineage>
        <taxon>Bacteria</taxon>
        <taxon>Pseudomonadati</taxon>
        <taxon>Pseudomonadota</taxon>
        <taxon>Alphaproteobacteria</taxon>
        <taxon>Rhodobacterales</taxon>
        <taxon>Paracoccaceae</taxon>
        <taxon>Ascidiaceihabitans</taxon>
    </lineage>
</organism>